<dbReference type="InterPro" id="IPR001680">
    <property type="entry name" value="WD40_rpt"/>
</dbReference>
<dbReference type="Proteomes" id="UP001190700">
    <property type="component" value="Unassembled WGS sequence"/>
</dbReference>
<keyword evidence="2" id="KW-0677">Repeat</keyword>
<dbReference type="InterPro" id="IPR051179">
    <property type="entry name" value="WD_repeat_multifunction"/>
</dbReference>
<dbReference type="PROSITE" id="PS50082">
    <property type="entry name" value="WD_REPEATS_2"/>
    <property type="match status" value="1"/>
</dbReference>
<evidence type="ECO:0000313" key="4">
    <source>
        <dbReference type="EMBL" id="KAK3245681.1"/>
    </source>
</evidence>
<keyword evidence="1 3" id="KW-0853">WD repeat</keyword>
<dbReference type="SUPFAM" id="SSF50978">
    <property type="entry name" value="WD40 repeat-like"/>
    <property type="match status" value="1"/>
</dbReference>
<gene>
    <name evidence="4" type="ORF">CYMTET_44766</name>
</gene>
<dbReference type="SMART" id="SM00320">
    <property type="entry name" value="WD40"/>
    <property type="match status" value="4"/>
</dbReference>
<sequence length="339" mass="36755">MNTLDRYLVRRAEDVQGAEISARERVKETAHAEPEAEVNRASFFSPMSYECSGRLSLKVRCTFAQEYRTKFAAKWQLYSPPRAATPLNVWEEPTARYSQPMISGPAPIIASEFDSCGQLLALGGASGEIRILDYSELRAAGKSAGTQIPDGVLQLQTERSLDALTWDPAGETKIACVSARAREVYIYDLEYCAPRGPPNEVLTDTPSAARQYGGLNDVCYGREGRYRVLAAGSDGRVRLWDRRAAATKPRAVVGMHHSSGAATTLQVSEDGQVVFAGSSEGFVHTWDLRGGRTGGGAFAQRVDQVYHPPLSSHDVGALLAAVPGLTSEVDIERSGVKCL</sequence>
<dbReference type="AlphaFoldDB" id="A0AAE0BZK3"/>
<dbReference type="PANTHER" id="PTHR19857">
    <property type="entry name" value="MITOCHONDRIAL DIVISION PROTEIN 1-RELATED"/>
    <property type="match status" value="1"/>
</dbReference>
<evidence type="ECO:0000313" key="5">
    <source>
        <dbReference type="Proteomes" id="UP001190700"/>
    </source>
</evidence>
<feature type="repeat" description="WD" evidence="3">
    <location>
        <begin position="255"/>
        <end position="289"/>
    </location>
</feature>
<dbReference type="Gene3D" id="2.130.10.10">
    <property type="entry name" value="YVTN repeat-like/Quinoprotein amine dehydrogenase"/>
    <property type="match status" value="1"/>
</dbReference>
<reference evidence="4 5" key="1">
    <citation type="journal article" date="2015" name="Genome Biol. Evol.">
        <title>Comparative Genomics of a Bacterivorous Green Alga Reveals Evolutionary Causalities and Consequences of Phago-Mixotrophic Mode of Nutrition.</title>
        <authorList>
            <person name="Burns J.A."/>
            <person name="Paasch A."/>
            <person name="Narechania A."/>
            <person name="Kim E."/>
        </authorList>
    </citation>
    <scope>NUCLEOTIDE SEQUENCE [LARGE SCALE GENOMIC DNA]</scope>
    <source>
        <strain evidence="4 5">PLY_AMNH</strain>
    </source>
</reference>
<keyword evidence="5" id="KW-1185">Reference proteome</keyword>
<dbReference type="Pfam" id="PF00400">
    <property type="entry name" value="WD40"/>
    <property type="match status" value="2"/>
</dbReference>
<name>A0AAE0BZK3_9CHLO</name>
<dbReference type="InterPro" id="IPR036322">
    <property type="entry name" value="WD40_repeat_dom_sf"/>
</dbReference>
<organism evidence="4 5">
    <name type="scientific">Cymbomonas tetramitiformis</name>
    <dbReference type="NCBI Taxonomy" id="36881"/>
    <lineage>
        <taxon>Eukaryota</taxon>
        <taxon>Viridiplantae</taxon>
        <taxon>Chlorophyta</taxon>
        <taxon>Pyramimonadophyceae</taxon>
        <taxon>Pyramimonadales</taxon>
        <taxon>Pyramimonadaceae</taxon>
        <taxon>Cymbomonas</taxon>
    </lineage>
</organism>
<dbReference type="PANTHER" id="PTHR19857:SF21">
    <property type="entry name" value="ANAPHASE-PROMOTING COMPLEX SUBUNIT 4 WD40 DOMAIN-CONTAINING PROTEIN"/>
    <property type="match status" value="1"/>
</dbReference>
<accession>A0AAE0BZK3</accession>
<feature type="non-terminal residue" evidence="4">
    <location>
        <position position="339"/>
    </location>
</feature>
<evidence type="ECO:0000256" key="3">
    <source>
        <dbReference type="PROSITE-ProRule" id="PRU00221"/>
    </source>
</evidence>
<evidence type="ECO:0000256" key="2">
    <source>
        <dbReference type="ARBA" id="ARBA00022737"/>
    </source>
</evidence>
<evidence type="ECO:0000256" key="1">
    <source>
        <dbReference type="ARBA" id="ARBA00022574"/>
    </source>
</evidence>
<dbReference type="InterPro" id="IPR015943">
    <property type="entry name" value="WD40/YVTN_repeat-like_dom_sf"/>
</dbReference>
<dbReference type="EMBL" id="LGRX02030410">
    <property type="protein sequence ID" value="KAK3245681.1"/>
    <property type="molecule type" value="Genomic_DNA"/>
</dbReference>
<protein>
    <submittedName>
        <fullName evidence="4">Uncharacterized protein</fullName>
    </submittedName>
</protein>
<proteinExistence type="predicted"/>
<comment type="caution">
    <text evidence="4">The sequence shown here is derived from an EMBL/GenBank/DDBJ whole genome shotgun (WGS) entry which is preliminary data.</text>
</comment>